<evidence type="ECO:0000313" key="11">
    <source>
        <dbReference type="Proteomes" id="UP001642484"/>
    </source>
</evidence>
<dbReference type="InterPro" id="IPR002347">
    <property type="entry name" value="SDR_fam"/>
</dbReference>
<evidence type="ECO:0000256" key="5">
    <source>
        <dbReference type="ARBA" id="ARBA00022842"/>
    </source>
</evidence>
<accession>A0ABP0S6C0</accession>
<keyword evidence="4" id="KW-0547">Nucleotide-binding</keyword>
<keyword evidence="7" id="KW-0342">GTP-binding</keyword>
<dbReference type="InterPro" id="IPR006073">
    <property type="entry name" value="GTP-bd"/>
</dbReference>
<evidence type="ECO:0000313" key="10">
    <source>
        <dbReference type="EMBL" id="CAK9107859.1"/>
    </source>
</evidence>
<feature type="domain" description="EngB-type G" evidence="9">
    <location>
        <begin position="318"/>
        <end position="512"/>
    </location>
</feature>
<evidence type="ECO:0000256" key="4">
    <source>
        <dbReference type="ARBA" id="ARBA00022741"/>
    </source>
</evidence>
<evidence type="ECO:0000256" key="8">
    <source>
        <dbReference type="SAM" id="MobiDB-lite"/>
    </source>
</evidence>
<comment type="cofactor">
    <cofactor evidence="1">
        <name>Mg(2+)</name>
        <dbReference type="ChEBI" id="CHEBI:18420"/>
    </cofactor>
</comment>
<dbReference type="CDD" id="cd01876">
    <property type="entry name" value="YihA_EngB"/>
    <property type="match status" value="1"/>
</dbReference>
<dbReference type="SUPFAM" id="SSF52540">
    <property type="entry name" value="P-loop containing nucleoside triphosphate hydrolases"/>
    <property type="match status" value="1"/>
</dbReference>
<feature type="region of interest" description="Disordered" evidence="8">
    <location>
        <begin position="748"/>
        <end position="772"/>
    </location>
</feature>
<dbReference type="PANTHER" id="PTHR43157">
    <property type="entry name" value="PHOSPHATIDYLINOSITOL-GLYCAN BIOSYNTHESIS CLASS F PROTEIN-RELATED"/>
    <property type="match status" value="1"/>
</dbReference>
<keyword evidence="3" id="KW-0479">Metal-binding</keyword>
<keyword evidence="11" id="KW-1185">Reference proteome</keyword>
<dbReference type="HAMAP" id="MF_00321">
    <property type="entry name" value="GTPase_EngB"/>
    <property type="match status" value="1"/>
</dbReference>
<comment type="similarity">
    <text evidence="2">Belongs to the TRAFAC class TrmE-Era-EngA-EngB-Septin-like GTPase superfamily. EngB GTPase family.</text>
</comment>
<dbReference type="InterPro" id="IPR030393">
    <property type="entry name" value="G_ENGB_dom"/>
</dbReference>
<dbReference type="PRINTS" id="PR00081">
    <property type="entry name" value="GDHRDH"/>
</dbReference>
<name>A0ABP0S6C0_9DINO</name>
<dbReference type="InterPro" id="IPR036291">
    <property type="entry name" value="NAD(P)-bd_dom_sf"/>
</dbReference>
<dbReference type="Pfam" id="PF00106">
    <property type="entry name" value="adh_short"/>
    <property type="match status" value="1"/>
</dbReference>
<protein>
    <recommendedName>
        <fullName evidence="9">EngB-type G domain-containing protein</fullName>
    </recommendedName>
</protein>
<dbReference type="PROSITE" id="PS51706">
    <property type="entry name" value="G_ENGB"/>
    <property type="match status" value="1"/>
</dbReference>
<dbReference type="Pfam" id="PF01926">
    <property type="entry name" value="MMR_HSR1"/>
    <property type="match status" value="1"/>
</dbReference>
<dbReference type="InterPro" id="IPR027417">
    <property type="entry name" value="P-loop_NTPase"/>
</dbReference>
<evidence type="ECO:0000256" key="7">
    <source>
        <dbReference type="ARBA" id="ARBA00023134"/>
    </source>
</evidence>
<evidence type="ECO:0000259" key="9">
    <source>
        <dbReference type="PROSITE" id="PS51706"/>
    </source>
</evidence>
<reference evidence="10 11" key="1">
    <citation type="submission" date="2024-02" db="EMBL/GenBank/DDBJ databases">
        <authorList>
            <person name="Chen Y."/>
            <person name="Shah S."/>
            <person name="Dougan E. K."/>
            <person name="Thang M."/>
            <person name="Chan C."/>
        </authorList>
    </citation>
    <scope>NUCLEOTIDE SEQUENCE [LARGE SCALE GENOMIC DNA]</scope>
</reference>
<dbReference type="Gene3D" id="3.40.50.720">
    <property type="entry name" value="NAD(P)-binding Rossmann-like Domain"/>
    <property type="match status" value="3"/>
</dbReference>
<dbReference type="InterPro" id="IPR019987">
    <property type="entry name" value="GTP-bd_ribosome_bio_YsxC"/>
</dbReference>
<dbReference type="Gene3D" id="3.40.50.300">
    <property type="entry name" value="P-loop containing nucleotide triphosphate hydrolases"/>
    <property type="match status" value="1"/>
</dbReference>
<dbReference type="EMBL" id="CAXAMN010027029">
    <property type="protein sequence ID" value="CAK9107859.1"/>
    <property type="molecule type" value="Genomic_DNA"/>
</dbReference>
<organism evidence="10 11">
    <name type="scientific">Durusdinium trenchii</name>
    <dbReference type="NCBI Taxonomy" id="1381693"/>
    <lineage>
        <taxon>Eukaryota</taxon>
        <taxon>Sar</taxon>
        <taxon>Alveolata</taxon>
        <taxon>Dinophyceae</taxon>
        <taxon>Suessiales</taxon>
        <taxon>Symbiodiniaceae</taxon>
        <taxon>Durusdinium</taxon>
    </lineage>
</organism>
<dbReference type="SUPFAM" id="SSF51735">
    <property type="entry name" value="NAD(P)-binding Rossmann-fold domains"/>
    <property type="match status" value="3"/>
</dbReference>
<keyword evidence="5" id="KW-0460">Magnesium</keyword>
<sequence length="1145" mass="125549">MLGVRMELEMLKNGCRTDGRKLMFRSHPPALRDREARREARQLWDEPRAQRGLLACSGLALAAAGAAARRARGVNRRRCVVGRRANAAVEDGLPRRAAIGVAGLAFTVLGLKRFAIDGPPEFDPQPSSLQGKTVVITGGNTGLGRESAVRLARAGARVVLTTRSEAKGVQAVEQVKAASGSSDVYFLKLDLADLSDVKSFKQRFSAQPYGDHIDVLMNNAGVMAIPQRPYVEQVRSGQSWMSMQDGFEEQLGRATRRVERFMAVHGGWSGSGRTATDVHHQPSWLSQSHLQFTEKLFSKGIKTHQILVAQTLHKMTGTVPQVAFVGRSNVGKSTLLNMILHGRPAPVSPFLSESKKLRNPKAAPVSNNPGRTRHLFRFELGAALELVDLPGYGFAKTSKEVRESWRELVDNYLSNADHLERVISLVDARVGVKSSDEQLWDLLLERERQIMVVLTKADQCTPDMLNRTMAHVVSFLETMPSSYVWPYVHAVSGLEGHGVDFLRASVSLLTLDPLSGRRHGGIRLFGQKSREFFAPSAVVGLVFFVKLLLERGHVVRGTLRDAKDPRKTEHLMALPGASERLSLFSASLLEPNAFDEAVQGCRGVFHTASPLVPGKGVEDPETLVLRPAIEGTLNVLRSCQKAGTAPWTEEGRDRVKTVVLTSSMSAVAPVPEPPLKSEEHWSDPEEQKATLAERAAFDFVAKEMPSVRLATICPTMVLGPMLQPEVNMTMGAFRGWCFGDFSFRSTRRGGSVGQTSSPGSARFRGQPLKNGVPGHPKCQNDSMSFVDVRDCAAQHVAAMEMEDKAGRFMSLDCSIHWNDLAVLMKSLYPSMPEGELRPVTRFDRARQDSLGVPVRPVPEILKEPSRASNESNDGAIDVALTGELLPLLEKAPQARIVVLSSTAHLGATKELMEGDLMAPERYTQWGAYCQSKLANVLFAKELDRKLKQAGLKITAVSCHPGAVDTDLARWTISPEGDPGKATQMRKEAPWADVLATFLTRTVQLGANTQVYLAAGGDGGYGSSGGQYFDNMAPGLLNPVANDEQLAQERSGPSAGIGRYPHLVIVRERERMKERKKERVSWNQPCHTRSLLTLAFGPGDVVRFSLQHGCLLLGWPLSDKREKEMILPTIYLPPPPAVITLPEWDP</sequence>
<gene>
    <name evidence="10" type="ORF">CCMP2556_LOCUS50309</name>
</gene>
<comment type="caution">
    <text evidence="10">The sequence shown here is derived from an EMBL/GenBank/DDBJ whole genome shotgun (WGS) entry which is preliminary data.</text>
</comment>
<evidence type="ECO:0000256" key="1">
    <source>
        <dbReference type="ARBA" id="ARBA00001946"/>
    </source>
</evidence>
<dbReference type="Proteomes" id="UP001642484">
    <property type="component" value="Unassembled WGS sequence"/>
</dbReference>
<evidence type="ECO:0000256" key="3">
    <source>
        <dbReference type="ARBA" id="ARBA00022723"/>
    </source>
</evidence>
<proteinExistence type="inferred from homology"/>
<evidence type="ECO:0000256" key="6">
    <source>
        <dbReference type="ARBA" id="ARBA00023002"/>
    </source>
</evidence>
<evidence type="ECO:0000256" key="2">
    <source>
        <dbReference type="ARBA" id="ARBA00009638"/>
    </source>
</evidence>
<keyword evidence="6" id="KW-0560">Oxidoreductase</keyword>
<dbReference type="PANTHER" id="PTHR43157:SF31">
    <property type="entry name" value="PHOSPHATIDYLINOSITOL-GLYCAN BIOSYNTHESIS CLASS F PROTEIN"/>
    <property type="match status" value="1"/>
</dbReference>